<dbReference type="Pfam" id="PF00072">
    <property type="entry name" value="Response_reg"/>
    <property type="match status" value="1"/>
</dbReference>
<reference evidence="13 14" key="1">
    <citation type="submission" date="2020-07" db="EMBL/GenBank/DDBJ databases">
        <authorList>
            <person name="Feng X."/>
        </authorList>
    </citation>
    <scope>NUCLEOTIDE SEQUENCE [LARGE SCALE GENOMIC DNA]</scope>
    <source>
        <strain evidence="13 14">JCM31066</strain>
    </source>
</reference>
<feature type="compositionally biased region" description="Low complexity" evidence="8">
    <location>
        <begin position="208"/>
        <end position="219"/>
    </location>
</feature>
<dbReference type="InterPro" id="IPR051315">
    <property type="entry name" value="Bact_Chemotaxis_CheA"/>
</dbReference>
<dbReference type="Pfam" id="PF02518">
    <property type="entry name" value="HATPase_c"/>
    <property type="match status" value="1"/>
</dbReference>
<sequence>MAAEPDFSMLDLYQQEVETHGAALNNGLLELENAPGDTALINNLMRAAHSLKGAARIIGLEPVSTVAHALEDVFVAVGEGKLDFPEGFFDLLLRTVDFLVDSGGPDAATMPAWLEENKPRSAVLAEALHAVRAGGPVPDTCRAGGTSATAKESAPANADESSATGGAGSEADASSVAGERDVTVSAQVEGQPASTGSVPIAPGDKKSVPAAKPASKSAPHGAEQVVRVSADNLNRLMGLAAETLVETRQLEHFRETLLRLKESQTELNARIDQGCKLLENGENPASFNRHLEQIRLAAHENLRSIRNQLEVFAAFSQRNTLLSDRLYREVLESRMRPFGDGVQGFPRLIRDLAKTTGKQIRFSIEGKETPVDRDILDRLEAPLNHLLRNACDHGLELPADRAAAGKPEAGSLRLLARHSAGMLIVEVRDDGRGVDVERLRAKIVEKGLATEDMARSLNHDELLEFLFLPGFSTAGQVTEISGRGVGLDVVMTLMQEVGGQVRISTELGKGTTFHLQLPITRSVIRALLVEIDGEPYAFPLSRINRTLLLNIGDLKVLENRQYFDLDGQNIGLVSSRSALGLAGAVSMIARHINVVVVNDRNNLYGVEVDKLTGETDLVVRPLDRRLGKVPGVSAASLSEEGEPILILDVEDLVHSVDKLLAGGDSMQSRYSEQEEKAPVKRVLVVDDSITVRETERQLLENAGYAVEVAVDGADGWNAVRLGEFDLVVSDVDMPRLNGYEFVSRIRQDSRLQRLPVIIVSYKDREEDRLKGLEAGADYYLTKSSFQDETFIGAINDLIGGPRE</sequence>
<keyword evidence="4" id="KW-0808">Transferase</keyword>
<dbReference type="GO" id="GO:0000155">
    <property type="term" value="F:phosphorelay sensor kinase activity"/>
    <property type="evidence" value="ECO:0007669"/>
    <property type="project" value="UniProtKB-ARBA"/>
</dbReference>
<keyword evidence="3 7" id="KW-0597">Phosphoprotein</keyword>
<evidence type="ECO:0000256" key="3">
    <source>
        <dbReference type="ARBA" id="ARBA00022553"/>
    </source>
</evidence>
<keyword evidence="14" id="KW-1185">Reference proteome</keyword>
<feature type="domain" description="CheW-like" evidence="11">
    <location>
        <begin position="523"/>
        <end position="658"/>
    </location>
</feature>
<dbReference type="FunFam" id="3.30.565.10:FF:000016">
    <property type="entry name" value="Chemotaxis protein CheA, putative"/>
    <property type="match status" value="1"/>
</dbReference>
<dbReference type="InterPro" id="IPR002545">
    <property type="entry name" value="CheW-lke_dom"/>
</dbReference>
<dbReference type="CDD" id="cd00088">
    <property type="entry name" value="HPT"/>
    <property type="match status" value="1"/>
</dbReference>
<dbReference type="InterPro" id="IPR008207">
    <property type="entry name" value="Sig_transdc_His_kin_Hpt_dom"/>
</dbReference>
<evidence type="ECO:0000313" key="14">
    <source>
        <dbReference type="Proteomes" id="UP000546464"/>
    </source>
</evidence>
<dbReference type="InterPro" id="IPR003594">
    <property type="entry name" value="HATPase_dom"/>
</dbReference>
<evidence type="ECO:0000259" key="10">
    <source>
        <dbReference type="PROSITE" id="PS50110"/>
    </source>
</evidence>
<organism evidence="13 14">
    <name type="scientific">Ruficoccus amylovorans</name>
    <dbReference type="NCBI Taxonomy" id="1804625"/>
    <lineage>
        <taxon>Bacteria</taxon>
        <taxon>Pseudomonadati</taxon>
        <taxon>Verrucomicrobiota</taxon>
        <taxon>Opitutia</taxon>
        <taxon>Puniceicoccales</taxon>
        <taxon>Cerasicoccaceae</taxon>
        <taxon>Ruficoccus</taxon>
    </lineage>
</organism>
<accession>A0A842HDC3</accession>
<dbReference type="PRINTS" id="PR00344">
    <property type="entry name" value="BCTRLSENSOR"/>
</dbReference>
<dbReference type="RefSeq" id="WP_185675506.1">
    <property type="nucleotide sequence ID" value="NZ_JACHVB010000025.1"/>
</dbReference>
<protein>
    <recommendedName>
        <fullName evidence="2">histidine kinase</fullName>
        <ecNumber evidence="2">2.7.13.3</ecNumber>
    </recommendedName>
</protein>
<evidence type="ECO:0000256" key="2">
    <source>
        <dbReference type="ARBA" id="ARBA00012438"/>
    </source>
</evidence>
<dbReference type="SMART" id="SM00387">
    <property type="entry name" value="HATPase_c"/>
    <property type="match status" value="1"/>
</dbReference>
<dbReference type="GO" id="GO:0006935">
    <property type="term" value="P:chemotaxis"/>
    <property type="evidence" value="ECO:0007669"/>
    <property type="project" value="InterPro"/>
</dbReference>
<dbReference type="PANTHER" id="PTHR43395">
    <property type="entry name" value="SENSOR HISTIDINE KINASE CHEA"/>
    <property type="match status" value="1"/>
</dbReference>
<feature type="compositionally biased region" description="Polar residues" evidence="8">
    <location>
        <begin position="184"/>
        <end position="197"/>
    </location>
</feature>
<dbReference type="PROSITE" id="PS50110">
    <property type="entry name" value="RESPONSE_REGULATORY"/>
    <property type="match status" value="1"/>
</dbReference>
<dbReference type="EMBL" id="JACHVB010000025">
    <property type="protein sequence ID" value="MBC2594525.1"/>
    <property type="molecule type" value="Genomic_DNA"/>
</dbReference>
<feature type="domain" description="Histidine kinase" evidence="9">
    <location>
        <begin position="324"/>
        <end position="521"/>
    </location>
</feature>
<name>A0A842HDC3_9BACT</name>
<feature type="domain" description="HPt" evidence="12">
    <location>
        <begin position="2"/>
        <end position="113"/>
    </location>
</feature>
<dbReference type="Gene3D" id="2.30.30.40">
    <property type="entry name" value="SH3 Domains"/>
    <property type="match status" value="1"/>
</dbReference>
<dbReference type="SMART" id="SM00260">
    <property type="entry name" value="CheW"/>
    <property type="match status" value="1"/>
</dbReference>
<dbReference type="PANTHER" id="PTHR43395:SF1">
    <property type="entry name" value="CHEMOTAXIS PROTEIN CHEA"/>
    <property type="match status" value="1"/>
</dbReference>
<dbReference type="SMART" id="SM00073">
    <property type="entry name" value="HPT"/>
    <property type="match status" value="1"/>
</dbReference>
<dbReference type="InterPro" id="IPR011006">
    <property type="entry name" value="CheY-like_superfamily"/>
</dbReference>
<evidence type="ECO:0000256" key="6">
    <source>
        <dbReference type="PROSITE-ProRule" id="PRU00110"/>
    </source>
</evidence>
<dbReference type="AlphaFoldDB" id="A0A842HDC3"/>
<dbReference type="SUPFAM" id="SSF55874">
    <property type="entry name" value="ATPase domain of HSP90 chaperone/DNA topoisomerase II/histidine kinase"/>
    <property type="match status" value="1"/>
</dbReference>
<dbReference type="Pfam" id="PF01627">
    <property type="entry name" value="Hpt"/>
    <property type="match status" value="1"/>
</dbReference>
<evidence type="ECO:0000256" key="5">
    <source>
        <dbReference type="ARBA" id="ARBA00022777"/>
    </source>
</evidence>
<dbReference type="InterPro" id="IPR004358">
    <property type="entry name" value="Sig_transdc_His_kin-like_C"/>
</dbReference>
<evidence type="ECO:0000259" key="11">
    <source>
        <dbReference type="PROSITE" id="PS50851"/>
    </source>
</evidence>
<feature type="region of interest" description="Disordered" evidence="8">
    <location>
        <begin position="134"/>
        <end position="222"/>
    </location>
</feature>
<feature type="modified residue" description="Phosphohistidine" evidence="6">
    <location>
        <position position="49"/>
    </location>
</feature>
<dbReference type="InterPro" id="IPR005467">
    <property type="entry name" value="His_kinase_dom"/>
</dbReference>
<dbReference type="SUPFAM" id="SSF52172">
    <property type="entry name" value="CheY-like"/>
    <property type="match status" value="1"/>
</dbReference>
<dbReference type="SUPFAM" id="SSF50341">
    <property type="entry name" value="CheW-like"/>
    <property type="match status" value="1"/>
</dbReference>
<evidence type="ECO:0000259" key="9">
    <source>
        <dbReference type="PROSITE" id="PS50109"/>
    </source>
</evidence>
<dbReference type="SUPFAM" id="SSF47226">
    <property type="entry name" value="Histidine-containing phosphotransfer domain, HPT domain"/>
    <property type="match status" value="1"/>
</dbReference>
<dbReference type="InterPro" id="IPR001789">
    <property type="entry name" value="Sig_transdc_resp-reg_receiver"/>
</dbReference>
<evidence type="ECO:0000256" key="8">
    <source>
        <dbReference type="SAM" id="MobiDB-lite"/>
    </source>
</evidence>
<evidence type="ECO:0000256" key="1">
    <source>
        <dbReference type="ARBA" id="ARBA00000085"/>
    </source>
</evidence>
<gene>
    <name evidence="13" type="ORF">H5P28_09670</name>
</gene>
<dbReference type="EC" id="2.7.13.3" evidence="2"/>
<dbReference type="Gene3D" id="1.20.120.160">
    <property type="entry name" value="HPT domain"/>
    <property type="match status" value="1"/>
</dbReference>
<evidence type="ECO:0000313" key="13">
    <source>
        <dbReference type="EMBL" id="MBC2594525.1"/>
    </source>
</evidence>
<proteinExistence type="predicted"/>
<evidence type="ECO:0000259" key="12">
    <source>
        <dbReference type="PROSITE" id="PS50894"/>
    </source>
</evidence>
<evidence type="ECO:0000256" key="4">
    <source>
        <dbReference type="ARBA" id="ARBA00022679"/>
    </source>
</evidence>
<dbReference type="SMART" id="SM00448">
    <property type="entry name" value="REC"/>
    <property type="match status" value="1"/>
</dbReference>
<dbReference type="Pfam" id="PF01584">
    <property type="entry name" value="CheW"/>
    <property type="match status" value="1"/>
</dbReference>
<dbReference type="Gene3D" id="3.40.50.2300">
    <property type="match status" value="1"/>
</dbReference>
<dbReference type="Proteomes" id="UP000546464">
    <property type="component" value="Unassembled WGS sequence"/>
</dbReference>
<dbReference type="InterPro" id="IPR036641">
    <property type="entry name" value="HPT_dom_sf"/>
</dbReference>
<comment type="caution">
    <text evidence="13">The sequence shown here is derived from an EMBL/GenBank/DDBJ whole genome shotgun (WGS) entry which is preliminary data.</text>
</comment>
<feature type="domain" description="Response regulatory" evidence="10">
    <location>
        <begin position="681"/>
        <end position="797"/>
    </location>
</feature>
<dbReference type="PROSITE" id="PS50851">
    <property type="entry name" value="CHEW"/>
    <property type="match status" value="1"/>
</dbReference>
<dbReference type="InterPro" id="IPR036061">
    <property type="entry name" value="CheW-like_dom_sf"/>
</dbReference>
<dbReference type="Gene3D" id="3.30.565.10">
    <property type="entry name" value="Histidine kinase-like ATPase, C-terminal domain"/>
    <property type="match status" value="1"/>
</dbReference>
<dbReference type="PROSITE" id="PS50109">
    <property type="entry name" value="HIS_KIN"/>
    <property type="match status" value="1"/>
</dbReference>
<feature type="modified residue" description="4-aspartylphosphate" evidence="7">
    <location>
        <position position="730"/>
    </location>
</feature>
<evidence type="ECO:0000256" key="7">
    <source>
        <dbReference type="PROSITE-ProRule" id="PRU00169"/>
    </source>
</evidence>
<dbReference type="PROSITE" id="PS50894">
    <property type="entry name" value="HPT"/>
    <property type="match status" value="1"/>
</dbReference>
<comment type="catalytic activity">
    <reaction evidence="1">
        <text>ATP + protein L-histidine = ADP + protein N-phospho-L-histidine.</text>
        <dbReference type="EC" id="2.7.13.3"/>
    </reaction>
</comment>
<dbReference type="InterPro" id="IPR036890">
    <property type="entry name" value="HATPase_C_sf"/>
</dbReference>
<keyword evidence="5 13" id="KW-0418">Kinase</keyword>